<reference evidence="1 2" key="1">
    <citation type="journal article" date="2021" name="Microorganisms">
        <title>Genome Evolution of Filamentous Cyanobacterium Nostoc Species: From Facultative Symbiosis to Free Living.</title>
        <authorList>
            <person name="Huo D."/>
            <person name="Li H."/>
            <person name="Cai F."/>
            <person name="Guo X."/>
            <person name="Qiao Z."/>
            <person name="Wang W."/>
            <person name="Yu G."/>
            <person name="Li R."/>
        </authorList>
    </citation>
    <scope>NUCLEOTIDE SEQUENCE [LARGE SCALE GENOMIC DNA]</scope>
    <source>
        <strain evidence="1 2">CHAB 5714</strain>
    </source>
</reference>
<proteinExistence type="predicted"/>
<evidence type="ECO:0000313" key="2">
    <source>
        <dbReference type="Proteomes" id="UP001199525"/>
    </source>
</evidence>
<keyword evidence="2" id="KW-1185">Reference proteome</keyword>
<evidence type="ECO:0000313" key="1">
    <source>
        <dbReference type="EMBL" id="MCC5600234.1"/>
    </source>
</evidence>
<accession>A0ABS8I7T5</accession>
<comment type="caution">
    <text evidence="1">The sequence shown here is derived from an EMBL/GenBank/DDBJ whole genome shotgun (WGS) entry which is preliminary data.</text>
</comment>
<gene>
    <name evidence="1" type="ORF">LC586_13605</name>
</gene>
<dbReference type="EMBL" id="JAIVFQ010000016">
    <property type="protein sequence ID" value="MCC5600234.1"/>
    <property type="molecule type" value="Genomic_DNA"/>
</dbReference>
<dbReference type="Proteomes" id="UP001199525">
    <property type="component" value="Unassembled WGS sequence"/>
</dbReference>
<sequence>MKHYLRFGVRARSHCDRALSPNTVVNRPTIEPFKNIESRVFMNLNHKVLRSHKFRTNLSR</sequence>
<protein>
    <submittedName>
        <fullName evidence="1">Uncharacterized protein</fullName>
    </submittedName>
</protein>
<name>A0ABS8I7T5_9NOSO</name>
<organism evidence="1 2">
    <name type="scientific">Nostoc favosum CHAB5714</name>
    <dbReference type="NCBI Taxonomy" id="2780399"/>
    <lineage>
        <taxon>Bacteria</taxon>
        <taxon>Bacillati</taxon>
        <taxon>Cyanobacteriota</taxon>
        <taxon>Cyanophyceae</taxon>
        <taxon>Nostocales</taxon>
        <taxon>Nostocaceae</taxon>
        <taxon>Nostoc</taxon>
        <taxon>Nostoc favosum</taxon>
    </lineage>
</organism>